<dbReference type="EMBL" id="QFFZ01000012">
    <property type="protein sequence ID" value="TEB11645.1"/>
    <property type="molecule type" value="Genomic_DNA"/>
</dbReference>
<keyword evidence="2" id="KW-0479">Metal-binding</keyword>
<evidence type="ECO:0000256" key="2">
    <source>
        <dbReference type="ARBA" id="ARBA00022723"/>
    </source>
</evidence>
<dbReference type="PANTHER" id="PTHR43726:SF1">
    <property type="entry name" value="BIOTIN SYNTHASE"/>
    <property type="match status" value="1"/>
</dbReference>
<dbReference type="Gene3D" id="3.20.20.70">
    <property type="entry name" value="Aldolase class I"/>
    <property type="match status" value="1"/>
</dbReference>
<dbReference type="Proteomes" id="UP000297597">
    <property type="component" value="Unassembled WGS sequence"/>
</dbReference>
<dbReference type="GO" id="GO:0046872">
    <property type="term" value="F:metal ion binding"/>
    <property type="evidence" value="ECO:0007669"/>
    <property type="project" value="UniProtKB-KW"/>
</dbReference>
<proteinExistence type="predicted"/>
<dbReference type="SFLD" id="SFLDG01060">
    <property type="entry name" value="BATS_domain_containing"/>
    <property type="match status" value="1"/>
</dbReference>
<organism evidence="6 7">
    <name type="scientific">Pelotomaculum propionicicum</name>
    <dbReference type="NCBI Taxonomy" id="258475"/>
    <lineage>
        <taxon>Bacteria</taxon>
        <taxon>Bacillati</taxon>
        <taxon>Bacillota</taxon>
        <taxon>Clostridia</taxon>
        <taxon>Eubacteriales</taxon>
        <taxon>Desulfotomaculaceae</taxon>
        <taxon>Pelotomaculum</taxon>
    </lineage>
</organism>
<dbReference type="InterPro" id="IPR007197">
    <property type="entry name" value="rSAM"/>
</dbReference>
<dbReference type="InterPro" id="IPR013785">
    <property type="entry name" value="Aldolase_TIM"/>
</dbReference>
<evidence type="ECO:0000256" key="4">
    <source>
        <dbReference type="ARBA" id="ARBA00023014"/>
    </source>
</evidence>
<dbReference type="SFLD" id="SFLDS00029">
    <property type="entry name" value="Radical_SAM"/>
    <property type="match status" value="1"/>
</dbReference>
<sequence length="154" mass="18030">MERVFNKIEREQELNKDDIISLLALEDEEKLKILYRLADRYRQKYVGEEVHLRGLIEFSNYCRKNCFYCGIRWGNQKANRYRMSLDEILDNVNDAEKLGYKTVVLQSGEDLYYTSDKLVDLVKKIKQRSDVAVTLSIGERPIGGERAYAQCYAG</sequence>
<accession>A0A4Y7RRM2</accession>
<dbReference type="GO" id="GO:0016740">
    <property type="term" value="F:transferase activity"/>
    <property type="evidence" value="ECO:0007669"/>
    <property type="project" value="TreeGrafter"/>
</dbReference>
<keyword evidence="4" id="KW-0411">Iron-sulfur</keyword>
<keyword evidence="1" id="KW-0949">S-adenosyl-L-methionine</keyword>
<keyword evidence="6" id="KW-0560">Oxidoreductase</keyword>
<dbReference type="SFLD" id="SFLDG01280">
    <property type="entry name" value="HydE/PylB-like"/>
    <property type="match status" value="1"/>
</dbReference>
<dbReference type="GO" id="GO:0016491">
    <property type="term" value="F:oxidoreductase activity"/>
    <property type="evidence" value="ECO:0007669"/>
    <property type="project" value="UniProtKB-KW"/>
</dbReference>
<dbReference type="AlphaFoldDB" id="A0A4Y7RRM2"/>
<evidence type="ECO:0000313" key="6">
    <source>
        <dbReference type="EMBL" id="TEB11645.1"/>
    </source>
</evidence>
<protein>
    <submittedName>
        <fullName evidence="6">(FeFe) hydrogenase maturase subunit HydE</fullName>
        <ecNumber evidence="6">1.8.-.-</ecNumber>
    </submittedName>
</protein>
<dbReference type="InterPro" id="IPR034422">
    <property type="entry name" value="HydE/PylB-like"/>
</dbReference>
<dbReference type="PANTHER" id="PTHR43726">
    <property type="entry name" value="3-METHYLORNITHINE SYNTHASE"/>
    <property type="match status" value="1"/>
</dbReference>
<dbReference type="PROSITE" id="PS51918">
    <property type="entry name" value="RADICAL_SAM"/>
    <property type="match status" value="1"/>
</dbReference>
<reference evidence="6 7" key="1">
    <citation type="journal article" date="2018" name="Environ. Microbiol.">
        <title>Novel energy conservation strategies and behaviour of Pelotomaculum schinkii driving syntrophic propionate catabolism.</title>
        <authorList>
            <person name="Hidalgo-Ahumada C.A.P."/>
            <person name="Nobu M.K."/>
            <person name="Narihiro T."/>
            <person name="Tamaki H."/>
            <person name="Liu W.T."/>
            <person name="Kamagata Y."/>
            <person name="Stams A.J.M."/>
            <person name="Imachi H."/>
            <person name="Sousa D.Z."/>
        </authorList>
    </citation>
    <scope>NUCLEOTIDE SEQUENCE [LARGE SCALE GENOMIC DNA]</scope>
    <source>
        <strain evidence="6 7">MGP</strain>
    </source>
</reference>
<evidence type="ECO:0000256" key="3">
    <source>
        <dbReference type="ARBA" id="ARBA00023004"/>
    </source>
</evidence>
<name>A0A4Y7RRM2_9FIRM</name>
<feature type="domain" description="Radical SAM core" evidence="5">
    <location>
        <begin position="48"/>
        <end position="154"/>
    </location>
</feature>
<evidence type="ECO:0000256" key="1">
    <source>
        <dbReference type="ARBA" id="ARBA00022691"/>
    </source>
</evidence>
<evidence type="ECO:0000313" key="7">
    <source>
        <dbReference type="Proteomes" id="UP000297597"/>
    </source>
</evidence>
<dbReference type="SUPFAM" id="SSF102114">
    <property type="entry name" value="Radical SAM enzymes"/>
    <property type="match status" value="1"/>
</dbReference>
<dbReference type="InterPro" id="IPR058240">
    <property type="entry name" value="rSAM_sf"/>
</dbReference>
<gene>
    <name evidence="6" type="ORF">Pmgp_01441</name>
</gene>
<comment type="caution">
    <text evidence="6">The sequence shown here is derived from an EMBL/GenBank/DDBJ whole genome shotgun (WGS) entry which is preliminary data.</text>
</comment>
<keyword evidence="3" id="KW-0408">Iron</keyword>
<evidence type="ECO:0000259" key="5">
    <source>
        <dbReference type="PROSITE" id="PS51918"/>
    </source>
</evidence>
<dbReference type="Pfam" id="PF04055">
    <property type="entry name" value="Radical_SAM"/>
    <property type="match status" value="1"/>
</dbReference>
<dbReference type="EC" id="1.8.-.-" evidence="6"/>
<dbReference type="GO" id="GO:0051536">
    <property type="term" value="F:iron-sulfur cluster binding"/>
    <property type="evidence" value="ECO:0007669"/>
    <property type="project" value="UniProtKB-KW"/>
</dbReference>
<keyword evidence="7" id="KW-1185">Reference proteome</keyword>